<evidence type="ECO:0000313" key="1">
    <source>
        <dbReference type="EMBL" id="KKK59215.1"/>
    </source>
</evidence>
<reference evidence="1" key="1">
    <citation type="journal article" date="2015" name="Nature">
        <title>Complex archaea that bridge the gap between prokaryotes and eukaryotes.</title>
        <authorList>
            <person name="Spang A."/>
            <person name="Saw J.H."/>
            <person name="Jorgensen S.L."/>
            <person name="Zaremba-Niedzwiedzka K."/>
            <person name="Martijn J."/>
            <person name="Lind A.E."/>
            <person name="van Eijk R."/>
            <person name="Schleper C."/>
            <person name="Guy L."/>
            <person name="Ettema T.J."/>
        </authorList>
    </citation>
    <scope>NUCLEOTIDE SEQUENCE</scope>
</reference>
<protein>
    <submittedName>
        <fullName evidence="1">Uncharacterized protein</fullName>
    </submittedName>
</protein>
<organism evidence="1">
    <name type="scientific">marine sediment metagenome</name>
    <dbReference type="NCBI Taxonomy" id="412755"/>
    <lineage>
        <taxon>unclassified sequences</taxon>
        <taxon>metagenomes</taxon>
        <taxon>ecological metagenomes</taxon>
    </lineage>
</organism>
<proteinExistence type="predicted"/>
<accession>A0A0F8XE28</accession>
<name>A0A0F8XE28_9ZZZZ</name>
<dbReference type="AlphaFoldDB" id="A0A0F8XE28"/>
<feature type="non-terminal residue" evidence="1">
    <location>
        <position position="79"/>
    </location>
</feature>
<sequence length="79" mass="8383">MRASTQDNSEVAINGTPPTQEQVELAVGGIVKSPVTIGDAVLKTIIPLAKRPMPYCQKNMLAIVGTAETLMAAPFEDEN</sequence>
<comment type="caution">
    <text evidence="1">The sequence shown here is derived from an EMBL/GenBank/DDBJ whole genome shotgun (WGS) entry which is preliminary data.</text>
</comment>
<gene>
    <name evidence="1" type="ORF">LCGC14_3036630</name>
</gene>
<dbReference type="EMBL" id="LAZR01063592">
    <property type="protein sequence ID" value="KKK59215.1"/>
    <property type="molecule type" value="Genomic_DNA"/>
</dbReference>